<gene>
    <name evidence="1" type="ORF">G163CM_13180</name>
</gene>
<name>A0ABY3S1W5_9ENTR</name>
<dbReference type="EMBL" id="CP087880">
    <property type="protein sequence ID" value="UGS40620.1"/>
    <property type="molecule type" value="Genomic_DNA"/>
</dbReference>
<evidence type="ECO:0000313" key="2">
    <source>
        <dbReference type="Proteomes" id="UP001199659"/>
    </source>
</evidence>
<dbReference type="RefSeq" id="WP_231827319.1">
    <property type="nucleotide sequence ID" value="NZ_CP087880.1"/>
</dbReference>
<dbReference type="Proteomes" id="UP001199659">
    <property type="component" value="Chromosome"/>
</dbReference>
<keyword evidence="2" id="KW-1185">Reference proteome</keyword>
<organism evidence="1 2">
    <name type="scientific">Pseudocitrobacter corydidari</name>
    <dbReference type="NCBI Taxonomy" id="2891570"/>
    <lineage>
        <taxon>Bacteria</taxon>
        <taxon>Pseudomonadati</taxon>
        <taxon>Pseudomonadota</taxon>
        <taxon>Gammaproteobacteria</taxon>
        <taxon>Enterobacterales</taxon>
        <taxon>Enterobacteriaceae</taxon>
        <taxon>Pseudocitrobacter</taxon>
    </lineage>
</organism>
<proteinExistence type="predicted"/>
<accession>A0ABY3S1W5</accession>
<sequence>MNDNVCDYILLTALRDCIELRKTMNTHGLSDEKGALSSVSCLLDFLSCRRKYGLTRVIDLKKSSTAERTIGVTLSLQLGHAIRVEHIYTQRQWALWFIEKVDDGLNDRELLSFIDRHYRLILVTLVQYRALRKIIIPRVGFARFDYINLRLDKPGLIFPAFSTQLH</sequence>
<reference evidence="1 2" key="1">
    <citation type="journal article" date="2022" name="Int. J. Syst. Evol. Microbiol.">
        <title>Pseudocitrobacter corydidari sp. nov., isolated from the Asian emerald cockroach Corydidarum magnifica.</title>
        <authorList>
            <person name="Guzman J."/>
            <person name="Poehlein A."/>
            <person name="Glaeser S.P."/>
            <person name="Schwengers O."/>
            <person name="Blom J."/>
            <person name="Hollensteiner J."/>
            <person name="Kampfer P."/>
            <person name="Vilcinskas A."/>
        </authorList>
    </citation>
    <scope>NUCLEOTIDE SEQUENCE [LARGE SCALE GENOMIC DNA]</scope>
    <source>
        <strain evidence="1">G163CM</strain>
    </source>
</reference>
<evidence type="ECO:0000313" key="1">
    <source>
        <dbReference type="EMBL" id="UGS40620.1"/>
    </source>
</evidence>
<protein>
    <submittedName>
        <fullName evidence="1">Uncharacterized protein</fullName>
    </submittedName>
</protein>